<dbReference type="Proteomes" id="UP000664357">
    <property type="component" value="Unassembled WGS sequence"/>
</dbReference>
<protein>
    <recommendedName>
        <fullName evidence="3">Nucleotidyl transferase AbiEii/AbiGii toxin family protein</fullName>
    </recommendedName>
</protein>
<dbReference type="InterPro" id="IPR014942">
    <property type="entry name" value="AbiEii"/>
</dbReference>
<evidence type="ECO:0008006" key="3">
    <source>
        <dbReference type="Google" id="ProtNLM"/>
    </source>
</evidence>
<proteinExistence type="predicted"/>
<dbReference type="Gene3D" id="3.10.450.620">
    <property type="entry name" value="JHP933, nucleotidyltransferase-like core domain"/>
    <property type="match status" value="1"/>
</dbReference>
<sequence length="333" mass="39094">MIEFAKQSDSTRREAFTAASQQLGMNEAIIEKDFYVVLMQEILFHHCNYRKHFAFKGGTSLSKAYGIIKRFSEDIDVVMDWSLLGLSDGEVWQVRSNTQQDKFNRKINRQAGVWIEEILIPDIRETLKLFGIERFNVYVREADKQTVIIEYPRSFNLGNILPEIRLEIGPLAAWTPSEEKIIKSYVAEIIPNAFPYSAVIIPTVEAKRTFWEKVTILHKEANRRNDNFVQRISRHYYDVYMLGQTAIKAEALSDVELLNRVVRFKKKFYLDNSARYEEATIKKLKLLPKEGRLQHLQQDYQVMGPMFFEKPPAFEEIINYLQQLEQEIHDLKD</sequence>
<dbReference type="EMBL" id="JAFREL020000001">
    <property type="protein sequence ID" value="MEO1768787.1"/>
    <property type="molecule type" value="Genomic_DNA"/>
</dbReference>
<comment type="caution">
    <text evidence="1">The sequence shown here is derived from an EMBL/GenBank/DDBJ whole genome shotgun (WGS) entry which is preliminary data.</text>
</comment>
<evidence type="ECO:0000313" key="2">
    <source>
        <dbReference type="Proteomes" id="UP000664357"/>
    </source>
</evidence>
<dbReference type="Pfam" id="PF08843">
    <property type="entry name" value="AbiEii"/>
    <property type="match status" value="1"/>
</dbReference>
<keyword evidence="2" id="KW-1185">Reference proteome</keyword>
<reference evidence="1 2" key="1">
    <citation type="submission" date="2021-03" db="EMBL/GenBank/DDBJ databases">
        <authorList>
            <person name="Gilmore M.S."/>
            <person name="Schwartzman J."/>
            <person name="Van Tyne D."/>
            <person name="Martin M."/>
            <person name="Earl A.M."/>
            <person name="Manson A.L."/>
            <person name="Straub T."/>
            <person name="Salamzade R."/>
            <person name="Saavedra J."/>
            <person name="Lebreton F."/>
            <person name="Prichula J."/>
            <person name="Schaufler K."/>
            <person name="Gaca A."/>
            <person name="Sgardioli B."/>
            <person name="Wagenaar J."/>
            <person name="Strong T."/>
        </authorList>
    </citation>
    <scope>NUCLEOTIDE SEQUENCE [LARGE SCALE GENOMIC DNA]</scope>
    <source>
        <strain evidence="1 2">665A</strain>
    </source>
</reference>
<accession>A0ABV0EN30</accession>
<dbReference type="RefSeq" id="WP_207700889.1">
    <property type="nucleotide sequence ID" value="NZ_JAFREL020000001.1"/>
</dbReference>
<gene>
    <name evidence="1" type="ORF">JZO67_000726</name>
</gene>
<organism evidence="1 2">
    <name type="scientific">Candidatus Enterococcus ferrettii</name>
    <dbReference type="NCBI Taxonomy" id="2815324"/>
    <lineage>
        <taxon>Bacteria</taxon>
        <taxon>Bacillati</taxon>
        <taxon>Bacillota</taxon>
        <taxon>Bacilli</taxon>
        <taxon>Lactobacillales</taxon>
        <taxon>Enterococcaceae</taxon>
        <taxon>Enterococcus</taxon>
    </lineage>
</organism>
<name>A0ABV0EN30_9ENTE</name>
<reference evidence="1 2" key="2">
    <citation type="submission" date="2024-02" db="EMBL/GenBank/DDBJ databases">
        <title>The Genome Sequence of Enterococcus sp. DIV0159.</title>
        <authorList>
            <person name="Earl A."/>
            <person name="Manson A."/>
            <person name="Gilmore M."/>
            <person name="Sanders J."/>
            <person name="Shea T."/>
            <person name="Howe W."/>
            <person name="Livny J."/>
            <person name="Cuomo C."/>
            <person name="Neafsey D."/>
            <person name="Birren B."/>
        </authorList>
    </citation>
    <scope>NUCLEOTIDE SEQUENCE [LARGE SCALE GENOMIC DNA]</scope>
    <source>
        <strain evidence="1 2">665A</strain>
    </source>
</reference>
<evidence type="ECO:0000313" key="1">
    <source>
        <dbReference type="EMBL" id="MEO1768787.1"/>
    </source>
</evidence>